<organism evidence="3 4">
    <name type="scientific">Thermosulfurimonas marina</name>
    <dbReference type="NCBI Taxonomy" id="2047767"/>
    <lineage>
        <taxon>Bacteria</taxon>
        <taxon>Pseudomonadati</taxon>
        <taxon>Thermodesulfobacteriota</taxon>
        <taxon>Thermodesulfobacteria</taxon>
        <taxon>Thermodesulfobacteriales</taxon>
        <taxon>Thermodesulfobacteriaceae</taxon>
        <taxon>Thermosulfurimonas</taxon>
    </lineage>
</organism>
<dbReference type="Gene3D" id="1.10.8.350">
    <property type="entry name" value="Bacterial muramidase"/>
    <property type="match status" value="1"/>
</dbReference>
<dbReference type="InterPro" id="IPR023346">
    <property type="entry name" value="Lysozyme-like_dom_sf"/>
</dbReference>
<gene>
    <name evidence="3" type="ORF">FVE67_01765</name>
</gene>
<dbReference type="GO" id="GO:0009253">
    <property type="term" value="P:peptidoglycan catabolic process"/>
    <property type="evidence" value="ECO:0007669"/>
    <property type="project" value="TreeGrafter"/>
</dbReference>
<feature type="signal peptide" evidence="1">
    <location>
        <begin position="1"/>
        <end position="21"/>
    </location>
</feature>
<protein>
    <submittedName>
        <fullName evidence="3">Lytic murein transglycosylase</fullName>
    </submittedName>
</protein>
<sequence>MKRKFLVWALGVSFWASLALAGSSPFEPVKERLVREGFSREKVEALFSDPRVRFLPEIMPRKLTWDETKLPYQQFLRPERLARARAFLEAWRPFLSEIEARFGVEKEVLVALLLVESDLGRHHGHYEVFNVLASMAASSDWERVKPYLPQELSPEEEARLKEIMARRSRWAYRELRVLLEISEKYGLDPLALKGSIFGAFGYPQFVPSSFRDYAVDGDGDGRVDLYTLTDALASAANYLRRHGWRPGLSREEKKRVLLTYNHSEPYAETVLAIAERLKPLKDTEGRKGGSGKTAAPGT</sequence>
<dbReference type="Pfam" id="PF13406">
    <property type="entry name" value="SLT_2"/>
    <property type="match status" value="1"/>
</dbReference>
<dbReference type="GO" id="GO:0008933">
    <property type="term" value="F:peptidoglycan lytic transglycosylase activity"/>
    <property type="evidence" value="ECO:0007669"/>
    <property type="project" value="TreeGrafter"/>
</dbReference>
<evidence type="ECO:0000259" key="2">
    <source>
        <dbReference type="Pfam" id="PF13406"/>
    </source>
</evidence>
<reference evidence="3 4" key="1">
    <citation type="submission" date="2019-08" db="EMBL/GenBank/DDBJ databases">
        <title>Complete genome sequence of Thermosulfurimonas marina SU872T, an anaerobic thermophilic chemolithoautotrophic bacterium isolated from a shallow marine hydrothermal vent.</title>
        <authorList>
            <person name="Allioux M."/>
            <person name="Jebbar M."/>
            <person name="Slobodkina G."/>
            <person name="Slobodkin A."/>
            <person name="Moalic Y."/>
            <person name="Frolova A."/>
            <person name="Shao Z."/>
            <person name="Alain K."/>
        </authorList>
    </citation>
    <scope>NUCLEOTIDE SEQUENCE [LARGE SCALE GENOMIC DNA]</scope>
    <source>
        <strain evidence="3 4">SU872</strain>
    </source>
</reference>
<evidence type="ECO:0000313" key="4">
    <source>
        <dbReference type="Proteomes" id="UP000501253"/>
    </source>
</evidence>
<accession>A0A6H1WR12</accession>
<dbReference type="PANTHER" id="PTHR30163">
    <property type="entry name" value="MEMBRANE-BOUND LYTIC MUREIN TRANSGLYCOSYLASE B"/>
    <property type="match status" value="1"/>
</dbReference>
<keyword evidence="1" id="KW-0732">Signal</keyword>
<proteinExistence type="predicted"/>
<name>A0A6H1WR12_9BACT</name>
<dbReference type="InterPro" id="IPR043426">
    <property type="entry name" value="MltB-like"/>
</dbReference>
<dbReference type="PANTHER" id="PTHR30163:SF9">
    <property type="entry name" value="MEMBRANE-BOUND LYTIC MUREIN TRANSGLYCOSYLASE B"/>
    <property type="match status" value="1"/>
</dbReference>
<dbReference type="EMBL" id="CP042909">
    <property type="protein sequence ID" value="QJA05599.1"/>
    <property type="molecule type" value="Genomic_DNA"/>
</dbReference>
<dbReference type="SUPFAM" id="SSF53955">
    <property type="entry name" value="Lysozyme-like"/>
    <property type="match status" value="1"/>
</dbReference>
<dbReference type="AlphaFoldDB" id="A0A6H1WR12"/>
<keyword evidence="4" id="KW-1185">Reference proteome</keyword>
<dbReference type="Proteomes" id="UP000501253">
    <property type="component" value="Chromosome"/>
</dbReference>
<dbReference type="InterPro" id="IPR031304">
    <property type="entry name" value="SLT_2"/>
</dbReference>
<dbReference type="RefSeq" id="WP_168718962.1">
    <property type="nucleotide sequence ID" value="NZ_CP042909.1"/>
</dbReference>
<evidence type="ECO:0000313" key="3">
    <source>
        <dbReference type="EMBL" id="QJA05599.1"/>
    </source>
</evidence>
<feature type="domain" description="Transglycosylase SLT" evidence="2">
    <location>
        <begin position="27"/>
        <end position="248"/>
    </location>
</feature>
<dbReference type="Gene3D" id="1.10.530.10">
    <property type="match status" value="1"/>
</dbReference>
<dbReference type="KEGG" id="tmai:FVE67_01765"/>
<feature type="chain" id="PRO_5026154668" evidence="1">
    <location>
        <begin position="22"/>
        <end position="298"/>
    </location>
</feature>
<evidence type="ECO:0000256" key="1">
    <source>
        <dbReference type="SAM" id="SignalP"/>
    </source>
</evidence>
<dbReference type="CDD" id="cd13399">
    <property type="entry name" value="Slt35-like"/>
    <property type="match status" value="1"/>
</dbReference>